<dbReference type="Proteomes" id="UP000627538">
    <property type="component" value="Unassembled WGS sequence"/>
</dbReference>
<evidence type="ECO:0000313" key="3">
    <source>
        <dbReference type="EMBL" id="MBD3690027.1"/>
    </source>
</evidence>
<dbReference type="SUPFAM" id="SSF51735">
    <property type="entry name" value="NAD(P)-binding Rossmann-fold domains"/>
    <property type="match status" value="1"/>
</dbReference>
<accession>A0A8I0GFS4</accession>
<dbReference type="InterPro" id="IPR018931">
    <property type="entry name" value="DUF2520"/>
</dbReference>
<reference evidence="3 4" key="1">
    <citation type="submission" date="2020-08" db="EMBL/GenBank/DDBJ databases">
        <title>Winkia gen. nov., sp. nov., isolated from faeces of the Anser albifrons in China.</title>
        <authorList>
            <person name="Liu Q."/>
        </authorList>
    </citation>
    <scope>NUCLEOTIDE SEQUENCE [LARGE SCALE GENOMIC DNA]</scope>
    <source>
        <strain evidence="3 4">C62</strain>
    </source>
</reference>
<keyword evidence="4" id="KW-1185">Reference proteome</keyword>
<gene>
    <name evidence="3" type="ORF">H8R10_07295</name>
</gene>
<protein>
    <submittedName>
        <fullName evidence="3">DUF2520 domain-containing protein</fullName>
    </submittedName>
</protein>
<dbReference type="AlphaFoldDB" id="A0A8I0GFS4"/>
<dbReference type="Pfam" id="PF10728">
    <property type="entry name" value="DUF2520"/>
    <property type="match status" value="1"/>
</dbReference>
<dbReference type="Gene3D" id="3.40.50.720">
    <property type="entry name" value="NAD(P)-binding Rossmann-like Domain"/>
    <property type="match status" value="1"/>
</dbReference>
<dbReference type="InterPro" id="IPR019665">
    <property type="entry name" value="OxRdtase/DH_put_Rossmann_dom"/>
</dbReference>
<evidence type="ECO:0000313" key="4">
    <source>
        <dbReference type="Proteomes" id="UP000627538"/>
    </source>
</evidence>
<dbReference type="RefSeq" id="WP_191072130.1">
    <property type="nucleotide sequence ID" value="NZ_CP060506.1"/>
</dbReference>
<dbReference type="PANTHER" id="PTHR40459:SF1">
    <property type="entry name" value="CONSERVED HYPOTHETICAL ALANINE AND LEUCINE RICH PROTEIN"/>
    <property type="match status" value="1"/>
</dbReference>
<evidence type="ECO:0000259" key="2">
    <source>
        <dbReference type="Pfam" id="PF10728"/>
    </source>
</evidence>
<dbReference type="PANTHER" id="PTHR40459">
    <property type="entry name" value="CONSERVED HYPOTHETICAL ALANINE AND LEUCINE RICH PROTEIN"/>
    <property type="match status" value="1"/>
</dbReference>
<sequence length="282" mass="28799">MSAPGRLRQGIIGESAAAITLATALHRCGHVVTMASVRDAEMAERLDALAPGVRAGEPGDIVAGCDLVWIAADDARVGEVARELARAGAIRPGILIAHACAGIGLEPLEVAESQGATVLAFTPLAPLDATSVSVARLSGMALAVTARAPFLPIAQALATEMGAMPVTIDTDEAPIVHEAARLALTHVGVLLDAATRLLGAVGVDNAAAIIAPLLESHLHAGPGAVAETLTPQAQARLHARLDRIRLSPLDEDDPEPATDALADVAALIDALEGHLSRERGAR</sequence>
<dbReference type="Pfam" id="PF10727">
    <property type="entry name" value="Rossmann-like"/>
    <property type="match status" value="1"/>
</dbReference>
<proteinExistence type="predicted"/>
<comment type="caution">
    <text evidence="3">The sequence shown here is derived from an EMBL/GenBank/DDBJ whole genome shotgun (WGS) entry which is preliminary data.</text>
</comment>
<organism evidence="3 4">
    <name type="scientific">Nanchangia anserum</name>
    <dbReference type="NCBI Taxonomy" id="2692125"/>
    <lineage>
        <taxon>Bacteria</taxon>
        <taxon>Bacillati</taxon>
        <taxon>Actinomycetota</taxon>
        <taxon>Actinomycetes</taxon>
        <taxon>Actinomycetales</taxon>
        <taxon>Actinomycetaceae</taxon>
        <taxon>Nanchangia</taxon>
    </lineage>
</organism>
<dbReference type="EMBL" id="JACRUO010000002">
    <property type="protein sequence ID" value="MBD3690027.1"/>
    <property type="molecule type" value="Genomic_DNA"/>
</dbReference>
<feature type="domain" description="DUF2520" evidence="2">
    <location>
        <begin position="142"/>
        <end position="219"/>
    </location>
</feature>
<dbReference type="InterPro" id="IPR036291">
    <property type="entry name" value="NAD(P)-bd_dom_sf"/>
</dbReference>
<feature type="domain" description="Putative oxidoreductase/dehydrogenase Rossmann-like" evidence="1">
    <location>
        <begin position="4"/>
        <end position="123"/>
    </location>
</feature>
<evidence type="ECO:0000259" key="1">
    <source>
        <dbReference type="Pfam" id="PF10727"/>
    </source>
</evidence>
<name>A0A8I0GFS4_9ACTO</name>